<reference evidence="1 2" key="1">
    <citation type="journal article" date="2011" name="J. Exp. Med.">
        <title>A live-attenuated chlamydial vaccine protects against trachoma in nonhuman primates.</title>
        <authorList>
            <person name="Kari L."/>
            <person name="Whitmire W.M."/>
            <person name="Olivares-Zavaleta N."/>
            <person name="Goheen M.M."/>
            <person name="Taylor L.D."/>
            <person name="Carlson J.H."/>
            <person name="Sturdevant G.L."/>
            <person name="Lu C."/>
            <person name="Bakios L.E."/>
            <person name="Randall L.B."/>
            <person name="Parnell M.J."/>
            <person name="Zhong G."/>
            <person name="Caldwell H.D."/>
        </authorList>
    </citation>
    <scope>NUCLEOTIDE SEQUENCE [LARGE SCALE GENOMIC DNA]</scope>
    <source>
        <strain evidence="1 2">A2497</strain>
    </source>
</reference>
<evidence type="ECO:0000313" key="1">
    <source>
        <dbReference type="EMBL" id="AEP35020.1"/>
    </source>
</evidence>
<proteinExistence type="predicted"/>
<dbReference type="EMBL" id="CP002401">
    <property type="protein sequence ID" value="AEP35020.1"/>
    <property type="molecule type" value="Genomic_DNA"/>
</dbReference>
<accession>G4NNE2</accession>
<dbReference type="KEGG" id="cra:CTO_0955"/>
<organism evidence="1 2">
    <name type="scientific">Chlamydia trachomatis serovar A (strain A2497)</name>
    <dbReference type="NCBI Taxonomy" id="580047"/>
    <lineage>
        <taxon>Bacteria</taxon>
        <taxon>Pseudomonadati</taxon>
        <taxon>Chlamydiota</taxon>
        <taxon>Chlamydiia</taxon>
        <taxon>Chlamydiales</taxon>
        <taxon>Chlamydiaceae</taxon>
        <taxon>Chlamydia/Chlamydophila group</taxon>
        <taxon>Chlamydia</taxon>
    </lineage>
</organism>
<sequence>MSNRLHKLLLSCFFEIKQVDGGRVSTKPEKNTKRIS</sequence>
<name>G4NNE2_CHLT4</name>
<evidence type="ECO:0000313" key="2">
    <source>
        <dbReference type="Proteomes" id="UP000009287"/>
    </source>
</evidence>
<protein>
    <submittedName>
        <fullName evidence="1">Uncharacterized protein</fullName>
    </submittedName>
</protein>
<dbReference type="Proteomes" id="UP000009287">
    <property type="component" value="Chromosome"/>
</dbReference>
<gene>
    <name evidence="1" type="ordered locus">CTO_0955</name>
</gene>
<dbReference type="AlphaFoldDB" id="G4NNE2"/>